<comment type="caution">
    <text evidence="1">The sequence shown here is derived from an EMBL/GenBank/DDBJ whole genome shotgun (WGS) entry which is preliminary data.</text>
</comment>
<keyword evidence="2" id="KW-1185">Reference proteome</keyword>
<proteinExistence type="predicted"/>
<gene>
    <name evidence="1" type="ORF">EV141_0724</name>
</gene>
<dbReference type="Proteomes" id="UP000293519">
    <property type="component" value="Unassembled WGS sequence"/>
</dbReference>
<sequence length="100" mass="10536">MGLTEAPSASSLFGVANVTVGGAAYTRRMNRDLKALTAEVLALAPADRMALARELANSFDAGDDDIAELRRLIADAEQSVAAGGFDDMPARDFRSYLSAL</sequence>
<protein>
    <submittedName>
        <fullName evidence="1">Uncharacterized protein</fullName>
    </submittedName>
</protein>
<evidence type="ECO:0000313" key="1">
    <source>
        <dbReference type="EMBL" id="RZS59497.1"/>
    </source>
</evidence>
<organism evidence="1 2">
    <name type="scientific">Microcella putealis</name>
    <dbReference type="NCBI Taxonomy" id="337005"/>
    <lineage>
        <taxon>Bacteria</taxon>
        <taxon>Bacillati</taxon>
        <taxon>Actinomycetota</taxon>
        <taxon>Actinomycetes</taxon>
        <taxon>Micrococcales</taxon>
        <taxon>Microbacteriaceae</taxon>
        <taxon>Microcella</taxon>
    </lineage>
</organism>
<accession>A0A4Q7LYE9</accession>
<reference evidence="1 2" key="1">
    <citation type="journal article" date="2015" name="Stand. Genomic Sci.">
        <title>Genomic Encyclopedia of Bacterial and Archaeal Type Strains, Phase III: the genomes of soil and plant-associated and newly described type strains.</title>
        <authorList>
            <person name="Whitman W.B."/>
            <person name="Woyke T."/>
            <person name="Klenk H.P."/>
            <person name="Zhou Y."/>
            <person name="Lilburn T.G."/>
            <person name="Beck B.J."/>
            <person name="De Vos P."/>
            <person name="Vandamme P."/>
            <person name="Eisen J.A."/>
            <person name="Garrity G."/>
            <person name="Hugenholtz P."/>
            <person name="Kyrpides N.C."/>
        </authorList>
    </citation>
    <scope>NUCLEOTIDE SEQUENCE [LARGE SCALE GENOMIC DNA]</scope>
    <source>
        <strain evidence="1 2">CV2</strain>
    </source>
</reference>
<name>A0A4Q7LYE9_9MICO</name>
<dbReference type="AlphaFoldDB" id="A0A4Q7LYE9"/>
<evidence type="ECO:0000313" key="2">
    <source>
        <dbReference type="Proteomes" id="UP000293519"/>
    </source>
</evidence>
<dbReference type="EMBL" id="SGWW01000001">
    <property type="protein sequence ID" value="RZS59497.1"/>
    <property type="molecule type" value="Genomic_DNA"/>
</dbReference>